<evidence type="ECO:0008006" key="4">
    <source>
        <dbReference type="Google" id="ProtNLM"/>
    </source>
</evidence>
<evidence type="ECO:0000313" key="2">
    <source>
        <dbReference type="EMBL" id="KAK3678679.1"/>
    </source>
</evidence>
<evidence type="ECO:0000313" key="3">
    <source>
        <dbReference type="Proteomes" id="UP001274830"/>
    </source>
</evidence>
<feature type="compositionally biased region" description="Basic and acidic residues" evidence="1">
    <location>
        <begin position="12"/>
        <end position="23"/>
    </location>
</feature>
<dbReference type="EMBL" id="JAUTXT010000003">
    <property type="protein sequence ID" value="KAK3678679.1"/>
    <property type="molecule type" value="Genomic_DNA"/>
</dbReference>
<comment type="caution">
    <text evidence="2">The sequence shown here is derived from an EMBL/GenBank/DDBJ whole genome shotgun (WGS) entry which is preliminary data.</text>
</comment>
<gene>
    <name evidence="2" type="ORF">LTR78_001132</name>
</gene>
<evidence type="ECO:0000256" key="1">
    <source>
        <dbReference type="SAM" id="MobiDB-lite"/>
    </source>
</evidence>
<name>A0AAE0WVJ9_9PEZI</name>
<dbReference type="Proteomes" id="UP001274830">
    <property type="component" value="Unassembled WGS sequence"/>
</dbReference>
<organism evidence="2 3">
    <name type="scientific">Recurvomyces mirabilis</name>
    <dbReference type="NCBI Taxonomy" id="574656"/>
    <lineage>
        <taxon>Eukaryota</taxon>
        <taxon>Fungi</taxon>
        <taxon>Dikarya</taxon>
        <taxon>Ascomycota</taxon>
        <taxon>Pezizomycotina</taxon>
        <taxon>Dothideomycetes</taxon>
        <taxon>Dothideomycetidae</taxon>
        <taxon>Mycosphaerellales</taxon>
        <taxon>Teratosphaeriaceae</taxon>
        <taxon>Recurvomyces</taxon>
    </lineage>
</organism>
<protein>
    <recommendedName>
        <fullName evidence="4">F-box domain-containing protein</fullName>
    </recommendedName>
</protein>
<accession>A0AAE0WVJ9</accession>
<proteinExistence type="predicted"/>
<feature type="region of interest" description="Disordered" evidence="1">
    <location>
        <begin position="1"/>
        <end position="35"/>
    </location>
</feature>
<dbReference type="AlphaFoldDB" id="A0AAE0WVJ9"/>
<reference evidence="2" key="1">
    <citation type="submission" date="2023-07" db="EMBL/GenBank/DDBJ databases">
        <title>Black Yeasts Isolated from many extreme environments.</title>
        <authorList>
            <person name="Coleine C."/>
            <person name="Stajich J.E."/>
            <person name="Selbmann L."/>
        </authorList>
    </citation>
    <scope>NUCLEOTIDE SEQUENCE</scope>
    <source>
        <strain evidence="2">CCFEE 5485</strain>
    </source>
</reference>
<sequence>MSLATATDVDGDATKTDLNDHHASPSNIGSASASATSDPASAVTRVLGTTELLERILLALTFRRLLRAQRINKTFLATILQSVQLRRVLYLEPVPVKASSKFAPWYDNKSTKHLATNAHVRVVPIVPFGSSYYDPSKRTAIIRFGRNGLRSH</sequence>
<keyword evidence="3" id="KW-1185">Reference proteome</keyword>